<dbReference type="CDD" id="cd08249">
    <property type="entry name" value="enoyl_reductase_like"/>
    <property type="match status" value="1"/>
</dbReference>
<dbReference type="Pfam" id="PF08240">
    <property type="entry name" value="ADH_N"/>
    <property type="match status" value="1"/>
</dbReference>
<dbReference type="Gene3D" id="3.90.180.10">
    <property type="entry name" value="Medium-chain alcohol dehydrogenases, catalytic domain"/>
    <property type="match status" value="1"/>
</dbReference>
<dbReference type="InterPro" id="IPR047122">
    <property type="entry name" value="Trans-enoyl_RdTase-like"/>
</dbReference>
<accession>A0A8E2FBK3</accession>
<proteinExistence type="inferred from homology"/>
<reference evidence="5 6" key="1">
    <citation type="journal article" date="2016" name="Nat. Commun.">
        <title>Ectomycorrhizal ecology is imprinted in the genome of the dominant symbiotic fungus Cenococcum geophilum.</title>
        <authorList>
            <consortium name="DOE Joint Genome Institute"/>
            <person name="Peter M."/>
            <person name="Kohler A."/>
            <person name="Ohm R.A."/>
            <person name="Kuo A."/>
            <person name="Krutzmann J."/>
            <person name="Morin E."/>
            <person name="Arend M."/>
            <person name="Barry K.W."/>
            <person name="Binder M."/>
            <person name="Choi C."/>
            <person name="Clum A."/>
            <person name="Copeland A."/>
            <person name="Grisel N."/>
            <person name="Haridas S."/>
            <person name="Kipfer T."/>
            <person name="LaButti K."/>
            <person name="Lindquist E."/>
            <person name="Lipzen A."/>
            <person name="Maire R."/>
            <person name="Meier B."/>
            <person name="Mihaltcheva S."/>
            <person name="Molinier V."/>
            <person name="Murat C."/>
            <person name="Poggeler S."/>
            <person name="Quandt C.A."/>
            <person name="Sperisen C."/>
            <person name="Tritt A."/>
            <person name="Tisserant E."/>
            <person name="Crous P.W."/>
            <person name="Henrissat B."/>
            <person name="Nehls U."/>
            <person name="Egli S."/>
            <person name="Spatafora J.W."/>
            <person name="Grigoriev I.V."/>
            <person name="Martin F.M."/>
        </authorList>
    </citation>
    <scope>NUCLEOTIDE SEQUENCE [LARGE SCALE GENOMIC DNA]</scope>
    <source>
        <strain evidence="5 6">CBS 207.34</strain>
    </source>
</reference>
<dbReference type="AlphaFoldDB" id="A0A8E2FBK3"/>
<evidence type="ECO:0000313" key="5">
    <source>
        <dbReference type="EMBL" id="OCL14155.1"/>
    </source>
</evidence>
<evidence type="ECO:0000256" key="2">
    <source>
        <dbReference type="ARBA" id="ARBA00011245"/>
    </source>
</evidence>
<keyword evidence="6" id="KW-1185">Reference proteome</keyword>
<organism evidence="5 6">
    <name type="scientific">Glonium stellatum</name>
    <dbReference type="NCBI Taxonomy" id="574774"/>
    <lineage>
        <taxon>Eukaryota</taxon>
        <taxon>Fungi</taxon>
        <taxon>Dikarya</taxon>
        <taxon>Ascomycota</taxon>
        <taxon>Pezizomycotina</taxon>
        <taxon>Dothideomycetes</taxon>
        <taxon>Pleosporomycetidae</taxon>
        <taxon>Gloniales</taxon>
        <taxon>Gloniaceae</taxon>
        <taxon>Glonium</taxon>
    </lineage>
</organism>
<dbReference type="Proteomes" id="UP000250140">
    <property type="component" value="Unassembled WGS sequence"/>
</dbReference>
<dbReference type="Gene3D" id="3.40.50.720">
    <property type="entry name" value="NAD(P)-binding Rossmann-like Domain"/>
    <property type="match status" value="1"/>
</dbReference>
<comment type="similarity">
    <text evidence="1">Belongs to the zinc-containing alcohol dehydrogenase family.</text>
</comment>
<evidence type="ECO:0000256" key="1">
    <source>
        <dbReference type="ARBA" id="ARBA00008072"/>
    </source>
</evidence>
<evidence type="ECO:0000256" key="3">
    <source>
        <dbReference type="ARBA" id="ARBA00023002"/>
    </source>
</evidence>
<dbReference type="EMBL" id="KV748611">
    <property type="protein sequence ID" value="OCL14155.1"/>
    <property type="molecule type" value="Genomic_DNA"/>
</dbReference>
<dbReference type="GO" id="GO:0016651">
    <property type="term" value="F:oxidoreductase activity, acting on NAD(P)H"/>
    <property type="evidence" value="ECO:0007669"/>
    <property type="project" value="InterPro"/>
</dbReference>
<dbReference type="OrthoDB" id="9992527at2759"/>
<dbReference type="InterPro" id="IPR020843">
    <property type="entry name" value="ER"/>
</dbReference>
<keyword evidence="3" id="KW-0560">Oxidoreductase</keyword>
<dbReference type="SMART" id="SM00829">
    <property type="entry name" value="PKS_ER"/>
    <property type="match status" value="1"/>
</dbReference>
<protein>
    <submittedName>
        <fullName evidence="5">GroES-like protein</fullName>
    </submittedName>
</protein>
<dbReference type="SUPFAM" id="SSF50129">
    <property type="entry name" value="GroES-like"/>
    <property type="match status" value="1"/>
</dbReference>
<feature type="domain" description="Enoyl reductase (ER)" evidence="4">
    <location>
        <begin position="8"/>
        <end position="326"/>
    </location>
</feature>
<dbReference type="PANTHER" id="PTHR45348:SF7">
    <property type="entry name" value="ZINC BINDING OXIDOREDUCTASE, PUTATIVE-RELATED"/>
    <property type="match status" value="1"/>
</dbReference>
<name>A0A8E2FBK3_9PEZI</name>
<dbReference type="InterPro" id="IPR011032">
    <property type="entry name" value="GroES-like_sf"/>
</dbReference>
<dbReference type="PANTHER" id="PTHR45348">
    <property type="entry name" value="HYPOTHETICAL OXIDOREDUCTASE (EUROFUNG)"/>
    <property type="match status" value="1"/>
</dbReference>
<dbReference type="InterPro" id="IPR013154">
    <property type="entry name" value="ADH-like_N"/>
</dbReference>
<sequence length="398" mass="42891">MEALILDAASKTAKIEIISLPFPSPNEIVVRVGAIALNPVDALYVFNPLGRTGRVIGSDFAGTVESFGADLPSLNPHIRVGQRVAGFLQGASSVNDRPGAFSQYLSVPHDLVWHVQDNMSLEKAATVSLCALTAAQCLYYRLGLPAPFSYEGSHSSNASSQRLLTVFIYSASTSVGLYAAQLIQLSSKSSGTPIRLLGAASPSHHSILTRRPYEFAALVSYRDSDWPSQVRSLANGQGADFALDCISEGSSVAQVASVLAPCGKMAVVRSREGQAWKTEGTLPSEPLYGAVWEGLGDETEYQNMILPASPRARQFAVSFYRYLSSSEIPIQPNRVRLMPGGLNRIVPDGFTLMGPGTMNQRGNDRAEEWMKPVSGEKLVYSLSAVGECDSRTEIRDIQ</sequence>
<gene>
    <name evidence="5" type="ORF">AOQ84DRAFT_281678</name>
</gene>
<evidence type="ECO:0000313" key="6">
    <source>
        <dbReference type="Proteomes" id="UP000250140"/>
    </source>
</evidence>
<dbReference type="InterPro" id="IPR036291">
    <property type="entry name" value="NAD(P)-bd_dom_sf"/>
</dbReference>
<evidence type="ECO:0000259" key="4">
    <source>
        <dbReference type="SMART" id="SM00829"/>
    </source>
</evidence>
<comment type="subunit">
    <text evidence="2">Monomer.</text>
</comment>
<dbReference type="SUPFAM" id="SSF51735">
    <property type="entry name" value="NAD(P)-binding Rossmann-fold domains"/>
    <property type="match status" value="1"/>
</dbReference>